<accession>A0ABS1DL99</accession>
<keyword evidence="2" id="KW-0238">DNA-binding</keyword>
<organism evidence="5 6">
    <name type="scientific">Rhodovibrio sodomensis</name>
    <dbReference type="NCBI Taxonomy" id="1088"/>
    <lineage>
        <taxon>Bacteria</taxon>
        <taxon>Pseudomonadati</taxon>
        <taxon>Pseudomonadota</taxon>
        <taxon>Alphaproteobacteria</taxon>
        <taxon>Rhodospirillales</taxon>
        <taxon>Rhodovibrionaceae</taxon>
        <taxon>Rhodovibrio</taxon>
    </lineage>
</organism>
<reference evidence="5 6" key="1">
    <citation type="journal article" date="2020" name="Microorganisms">
        <title>Osmotic Adaptation and Compatible Solute Biosynthesis of Phototrophic Bacteria as Revealed from Genome Analyses.</title>
        <authorList>
            <person name="Imhoff J.F."/>
            <person name="Rahn T."/>
            <person name="Kunzel S."/>
            <person name="Keller A."/>
            <person name="Neulinger S.C."/>
        </authorList>
    </citation>
    <scope>NUCLEOTIDE SEQUENCE [LARGE SCALE GENOMIC DNA]</scope>
    <source>
        <strain evidence="5 6">DSM 9895</strain>
    </source>
</reference>
<dbReference type="Proteomes" id="UP001296873">
    <property type="component" value="Unassembled WGS sequence"/>
</dbReference>
<evidence type="ECO:0000259" key="4">
    <source>
        <dbReference type="PROSITE" id="PS50987"/>
    </source>
</evidence>
<evidence type="ECO:0000256" key="1">
    <source>
        <dbReference type="ARBA" id="ARBA00023015"/>
    </source>
</evidence>
<dbReference type="Pfam" id="PF12840">
    <property type="entry name" value="HTH_20"/>
    <property type="match status" value="1"/>
</dbReference>
<keyword evidence="3" id="KW-0804">Transcription</keyword>
<dbReference type="InterPro" id="IPR036388">
    <property type="entry name" value="WH-like_DNA-bd_sf"/>
</dbReference>
<dbReference type="EMBL" id="NRRL01000085">
    <property type="protein sequence ID" value="MBK1670278.1"/>
    <property type="molecule type" value="Genomic_DNA"/>
</dbReference>
<gene>
    <name evidence="5" type="ORF">CKO28_19825</name>
</gene>
<dbReference type="NCBIfam" id="NF033788">
    <property type="entry name" value="HTH_metalloreg"/>
    <property type="match status" value="1"/>
</dbReference>
<dbReference type="Gene3D" id="1.10.10.10">
    <property type="entry name" value="Winged helix-like DNA-binding domain superfamily/Winged helix DNA-binding domain"/>
    <property type="match status" value="1"/>
</dbReference>
<dbReference type="CDD" id="cd00090">
    <property type="entry name" value="HTH_ARSR"/>
    <property type="match status" value="1"/>
</dbReference>
<keyword evidence="1" id="KW-0805">Transcription regulation</keyword>
<dbReference type="PROSITE" id="PS50987">
    <property type="entry name" value="HTH_ARSR_2"/>
    <property type="match status" value="1"/>
</dbReference>
<keyword evidence="6" id="KW-1185">Reference proteome</keyword>
<evidence type="ECO:0000313" key="6">
    <source>
        <dbReference type="Proteomes" id="UP001296873"/>
    </source>
</evidence>
<feature type="domain" description="HTH arsR-type" evidence="4">
    <location>
        <begin position="1"/>
        <end position="95"/>
    </location>
</feature>
<evidence type="ECO:0000256" key="3">
    <source>
        <dbReference type="ARBA" id="ARBA00023163"/>
    </source>
</evidence>
<dbReference type="InterPro" id="IPR001845">
    <property type="entry name" value="HTH_ArsR_DNA-bd_dom"/>
</dbReference>
<dbReference type="InterPro" id="IPR051011">
    <property type="entry name" value="Metal_resp_trans_reg"/>
</dbReference>
<dbReference type="PANTHER" id="PTHR43132">
    <property type="entry name" value="ARSENICAL RESISTANCE OPERON REPRESSOR ARSR-RELATED"/>
    <property type="match status" value="1"/>
</dbReference>
<dbReference type="SMART" id="SM00418">
    <property type="entry name" value="HTH_ARSR"/>
    <property type="match status" value="1"/>
</dbReference>
<sequence length="118" mass="12854">MKTTNATKALAALAQPTRLDAFRLLIRCAPDGQCAGDLAAKLQVPPATLSFHLRHLEQAGLVTSQRESRHIVYSADIAGTRDLLRFLTEDCCGGRPEVCGGLEMAETCEPAREHHQRS</sequence>
<name>A0ABS1DL99_9PROT</name>
<proteinExistence type="predicted"/>
<evidence type="ECO:0000313" key="5">
    <source>
        <dbReference type="EMBL" id="MBK1670278.1"/>
    </source>
</evidence>
<comment type="caution">
    <text evidence="5">The sequence shown here is derived from an EMBL/GenBank/DDBJ whole genome shotgun (WGS) entry which is preliminary data.</text>
</comment>
<protein>
    <recommendedName>
        <fullName evidence="4">HTH arsR-type domain-containing protein</fullName>
    </recommendedName>
</protein>
<dbReference type="InterPro" id="IPR036390">
    <property type="entry name" value="WH_DNA-bd_sf"/>
</dbReference>
<dbReference type="InterPro" id="IPR011991">
    <property type="entry name" value="ArsR-like_HTH"/>
</dbReference>
<evidence type="ECO:0000256" key="2">
    <source>
        <dbReference type="ARBA" id="ARBA00023125"/>
    </source>
</evidence>
<dbReference type="PANTHER" id="PTHR43132:SF2">
    <property type="entry name" value="ARSENICAL RESISTANCE OPERON REPRESSOR ARSR-RELATED"/>
    <property type="match status" value="1"/>
</dbReference>
<dbReference type="SUPFAM" id="SSF46785">
    <property type="entry name" value="Winged helix' DNA-binding domain"/>
    <property type="match status" value="1"/>
</dbReference>
<dbReference type="PRINTS" id="PR00778">
    <property type="entry name" value="HTHARSR"/>
</dbReference>